<evidence type="ECO:0000259" key="8">
    <source>
        <dbReference type="Pfam" id="PF14322"/>
    </source>
</evidence>
<evidence type="ECO:0000256" key="6">
    <source>
        <dbReference type="SAM" id="SignalP"/>
    </source>
</evidence>
<dbReference type="Pfam" id="PF14322">
    <property type="entry name" value="SusD-like_3"/>
    <property type="match status" value="1"/>
</dbReference>
<evidence type="ECO:0000256" key="2">
    <source>
        <dbReference type="ARBA" id="ARBA00006275"/>
    </source>
</evidence>
<feature type="chain" id="PRO_5019557772" evidence="6">
    <location>
        <begin position="23"/>
        <end position="479"/>
    </location>
</feature>
<proteinExistence type="inferred from homology"/>
<dbReference type="InterPro" id="IPR033985">
    <property type="entry name" value="SusD-like_N"/>
</dbReference>
<comment type="similarity">
    <text evidence="2">Belongs to the SusD family.</text>
</comment>
<evidence type="ECO:0000256" key="3">
    <source>
        <dbReference type="ARBA" id="ARBA00022729"/>
    </source>
</evidence>
<accession>A0A412TT03</accession>
<reference evidence="9 10" key="1">
    <citation type="submission" date="2018-08" db="EMBL/GenBank/DDBJ databases">
        <title>A genome reference for cultivated species of the human gut microbiota.</title>
        <authorList>
            <person name="Zou Y."/>
            <person name="Xue W."/>
            <person name="Luo G."/>
        </authorList>
    </citation>
    <scope>NUCLEOTIDE SEQUENCE [LARGE SCALE GENOMIC DNA]</scope>
    <source>
        <strain evidence="9 10">AF16-14</strain>
    </source>
</reference>
<keyword evidence="3 6" id="KW-0732">Signal</keyword>
<evidence type="ECO:0000259" key="7">
    <source>
        <dbReference type="Pfam" id="PF07980"/>
    </source>
</evidence>
<protein>
    <submittedName>
        <fullName evidence="9">RagB/SusD family nutrient uptake outer membrane protein</fullName>
    </submittedName>
</protein>
<evidence type="ECO:0000313" key="10">
    <source>
        <dbReference type="Proteomes" id="UP000284243"/>
    </source>
</evidence>
<dbReference type="GO" id="GO:0009279">
    <property type="term" value="C:cell outer membrane"/>
    <property type="evidence" value="ECO:0007669"/>
    <property type="project" value="UniProtKB-SubCell"/>
</dbReference>
<feature type="domain" description="RagB/SusD" evidence="7">
    <location>
        <begin position="349"/>
        <end position="446"/>
    </location>
</feature>
<dbReference type="InterPro" id="IPR012944">
    <property type="entry name" value="SusD_RagB_dom"/>
</dbReference>
<keyword evidence="5" id="KW-0998">Cell outer membrane</keyword>
<dbReference type="InterPro" id="IPR011990">
    <property type="entry name" value="TPR-like_helical_dom_sf"/>
</dbReference>
<dbReference type="PROSITE" id="PS51257">
    <property type="entry name" value="PROKAR_LIPOPROTEIN"/>
    <property type="match status" value="1"/>
</dbReference>
<sequence length="479" mass="54784">MSMKANRIIIALVMLMAGMSSCQDWFDVSPKADVKAEDMFEAESGFRDILTGVYGLMIHENLYGRQLTFGYTDVLAQYYNQITTQEHEYIKTVDFKYNEPVDKAVIEKIWSTQYKAIANLNTLLAYIDKKQEVFSSDAIYRIYKGEALALRAFLHFDLLRLYGPSPAVGKEHKAIPYMEEFTNIASRRLTVNQVLEKVAADLNKARELMREVDSYGPNYADLEETYAQDKRLKNRRFHLNYYAATALLARVQLYAGNTTEALAAAREIIGTAETLPVAPFELVTEVTSADRLFQNELLFGLEMKQMKVVISDYFGEAASKANLNNNTHMLAFSVSAQNNLFAPQNPADDDYRLKIWFKETSSNVANMSNKFEGVEMMPLIRISELYYIAAECLGGKEGLAYLNKIRAYRGLKALTDDSTLQNEIYKEYCKEFLNEGQMFYYYKRKYLSQLGVFKSKAIDPEAVYMLPLPVDEQDYGNKN</sequence>
<name>A0A412TT03_9BACT</name>
<keyword evidence="4" id="KW-0472">Membrane</keyword>
<feature type="domain" description="SusD-like N-terminal" evidence="8">
    <location>
        <begin position="24"/>
        <end position="211"/>
    </location>
</feature>
<evidence type="ECO:0000256" key="4">
    <source>
        <dbReference type="ARBA" id="ARBA00023136"/>
    </source>
</evidence>
<evidence type="ECO:0000313" key="9">
    <source>
        <dbReference type="EMBL" id="RGU56750.1"/>
    </source>
</evidence>
<gene>
    <name evidence="9" type="ORF">DWW57_07720</name>
</gene>
<dbReference type="AlphaFoldDB" id="A0A412TT03"/>
<dbReference type="Gene3D" id="1.25.40.390">
    <property type="match status" value="2"/>
</dbReference>
<dbReference type="Proteomes" id="UP000284243">
    <property type="component" value="Unassembled WGS sequence"/>
</dbReference>
<organism evidence="9 10">
    <name type="scientific">Odoribacter splanchnicus</name>
    <dbReference type="NCBI Taxonomy" id="28118"/>
    <lineage>
        <taxon>Bacteria</taxon>
        <taxon>Pseudomonadati</taxon>
        <taxon>Bacteroidota</taxon>
        <taxon>Bacteroidia</taxon>
        <taxon>Bacteroidales</taxon>
        <taxon>Odoribacteraceae</taxon>
        <taxon>Odoribacter</taxon>
    </lineage>
</organism>
<comment type="subcellular location">
    <subcellularLocation>
        <location evidence="1">Cell outer membrane</location>
    </subcellularLocation>
</comment>
<evidence type="ECO:0000256" key="5">
    <source>
        <dbReference type="ARBA" id="ARBA00023237"/>
    </source>
</evidence>
<evidence type="ECO:0000256" key="1">
    <source>
        <dbReference type="ARBA" id="ARBA00004442"/>
    </source>
</evidence>
<comment type="caution">
    <text evidence="9">The sequence shown here is derived from an EMBL/GenBank/DDBJ whole genome shotgun (WGS) entry which is preliminary data.</text>
</comment>
<dbReference type="Pfam" id="PF07980">
    <property type="entry name" value="SusD_RagB"/>
    <property type="match status" value="1"/>
</dbReference>
<dbReference type="SUPFAM" id="SSF48452">
    <property type="entry name" value="TPR-like"/>
    <property type="match status" value="1"/>
</dbReference>
<feature type="signal peptide" evidence="6">
    <location>
        <begin position="1"/>
        <end position="22"/>
    </location>
</feature>
<dbReference type="EMBL" id="QRYC01000008">
    <property type="protein sequence ID" value="RGU56750.1"/>
    <property type="molecule type" value="Genomic_DNA"/>
</dbReference>